<dbReference type="CDD" id="cd22162">
    <property type="entry name" value="F-box_AtSKIP3-like"/>
    <property type="match status" value="1"/>
</dbReference>
<evidence type="ECO:0000313" key="4">
    <source>
        <dbReference type="Proteomes" id="UP001327560"/>
    </source>
</evidence>
<dbReference type="InterPro" id="IPR001810">
    <property type="entry name" value="F-box_dom"/>
</dbReference>
<gene>
    <name evidence="2" type="ORF">Cni_G14483</name>
    <name evidence="3" type="ORF">Cni_G14486</name>
</gene>
<dbReference type="PANTHER" id="PTHR32278:SF148">
    <property type="entry name" value="(WILD MALAYSIAN BANANA) HYPOTHETICAL PROTEIN"/>
    <property type="match status" value="1"/>
</dbReference>
<protein>
    <submittedName>
        <fullName evidence="2">F-box protein</fullName>
    </submittedName>
</protein>
<dbReference type="SUPFAM" id="SSF81383">
    <property type="entry name" value="F-box domain"/>
    <property type="match status" value="1"/>
</dbReference>
<proteinExistence type="predicted"/>
<accession>A0AAQ3KBZ0</accession>
<dbReference type="PANTHER" id="PTHR32278">
    <property type="entry name" value="F-BOX DOMAIN-CONTAINING PROTEIN"/>
    <property type="match status" value="1"/>
</dbReference>
<dbReference type="Pfam" id="PF00646">
    <property type="entry name" value="F-box"/>
    <property type="match status" value="1"/>
</dbReference>
<evidence type="ECO:0000313" key="3">
    <source>
        <dbReference type="EMBL" id="WOL05755.1"/>
    </source>
</evidence>
<reference evidence="2 4" key="1">
    <citation type="submission" date="2023-10" db="EMBL/GenBank/DDBJ databases">
        <title>Chromosome-scale genome assembly provides insights into flower coloration mechanisms of Canna indica.</title>
        <authorList>
            <person name="Li C."/>
        </authorList>
    </citation>
    <scope>NUCLEOTIDE SEQUENCE [LARGE SCALE GENOMIC DNA]</scope>
    <source>
        <tissue evidence="2">Flower</tissue>
    </source>
</reference>
<dbReference type="InterPro" id="IPR025886">
    <property type="entry name" value="PP2-like"/>
</dbReference>
<dbReference type="InterPro" id="IPR036047">
    <property type="entry name" value="F-box-like_dom_sf"/>
</dbReference>
<dbReference type="AlphaFoldDB" id="A0AAQ3KBZ0"/>
<dbReference type="Proteomes" id="UP001327560">
    <property type="component" value="Chromosome 4"/>
</dbReference>
<dbReference type="EMBL" id="CP136893">
    <property type="protein sequence ID" value="WOL05755.1"/>
    <property type="molecule type" value="Genomic_DNA"/>
</dbReference>
<evidence type="ECO:0000259" key="1">
    <source>
        <dbReference type="PROSITE" id="PS50181"/>
    </source>
</evidence>
<evidence type="ECO:0000313" key="2">
    <source>
        <dbReference type="EMBL" id="WOL05752.1"/>
    </source>
</evidence>
<dbReference type="PROSITE" id="PS50181">
    <property type="entry name" value="FBOX"/>
    <property type="match status" value="1"/>
</dbReference>
<sequence length="208" mass="23854">MATKTGISELPHDVISLLISFTSPADAVRLTAVSTIMQSASSSDIVWRRFLPSDVFEILSRAASEPVEDASLKQLYFRLCKPILIDDGSMSFALEKSTGAKCLMISPKELRITWGDDRSYWTFPPDCNSRFGVVGELLHVILQPRWRKVPKKAPQTPLMRDEVWMEIEMGQFFNDDRDQVVRVKFQQVKEMNWKWGLNVQGIEFRPKN</sequence>
<dbReference type="Pfam" id="PF14299">
    <property type="entry name" value="PP2"/>
    <property type="match status" value="2"/>
</dbReference>
<name>A0AAQ3KBZ0_9LILI</name>
<keyword evidence="4" id="KW-1185">Reference proteome</keyword>
<feature type="domain" description="F-box" evidence="1">
    <location>
        <begin position="4"/>
        <end position="50"/>
    </location>
</feature>
<dbReference type="EMBL" id="CP136893">
    <property type="protein sequence ID" value="WOL05752.1"/>
    <property type="molecule type" value="Genomic_DNA"/>
</dbReference>
<organism evidence="2 4">
    <name type="scientific">Canna indica</name>
    <name type="common">Indian-shot</name>
    <dbReference type="NCBI Taxonomy" id="4628"/>
    <lineage>
        <taxon>Eukaryota</taxon>
        <taxon>Viridiplantae</taxon>
        <taxon>Streptophyta</taxon>
        <taxon>Embryophyta</taxon>
        <taxon>Tracheophyta</taxon>
        <taxon>Spermatophyta</taxon>
        <taxon>Magnoliopsida</taxon>
        <taxon>Liliopsida</taxon>
        <taxon>Zingiberales</taxon>
        <taxon>Cannaceae</taxon>
        <taxon>Canna</taxon>
    </lineage>
</organism>